<evidence type="ECO:0000313" key="3">
    <source>
        <dbReference type="Proteomes" id="UP000295129"/>
    </source>
</evidence>
<dbReference type="InterPro" id="IPR029044">
    <property type="entry name" value="Nucleotide-diphossugar_trans"/>
</dbReference>
<dbReference type="Pfam" id="PF00535">
    <property type="entry name" value="Glycos_transf_2"/>
    <property type="match status" value="1"/>
</dbReference>
<comment type="caution">
    <text evidence="2">The sequence shown here is derived from an EMBL/GenBank/DDBJ whole genome shotgun (WGS) entry which is preliminary data.</text>
</comment>
<dbReference type="Proteomes" id="UP000295129">
    <property type="component" value="Unassembled WGS sequence"/>
</dbReference>
<keyword evidence="2" id="KW-0808">Transferase</keyword>
<evidence type="ECO:0000259" key="1">
    <source>
        <dbReference type="Pfam" id="PF00535"/>
    </source>
</evidence>
<protein>
    <submittedName>
        <fullName evidence="2">GT2 family glycosyltransferase</fullName>
    </submittedName>
</protein>
<reference evidence="2 3" key="1">
    <citation type="submission" date="2019-03" db="EMBL/GenBank/DDBJ databases">
        <title>Genomic Encyclopedia of Type Strains, Phase IV (KMG-IV): sequencing the most valuable type-strain genomes for metagenomic binning, comparative biology and taxonomic classification.</title>
        <authorList>
            <person name="Goeker M."/>
        </authorList>
    </citation>
    <scope>NUCLEOTIDE SEQUENCE [LARGE SCALE GENOMIC DNA]</scope>
    <source>
        <strain evidence="2 3">DSM 12121</strain>
    </source>
</reference>
<feature type="domain" description="Glycosyltransferase 2-like" evidence="1">
    <location>
        <begin position="29"/>
        <end position="171"/>
    </location>
</feature>
<dbReference type="AlphaFoldDB" id="A0A4R6DIL4"/>
<dbReference type="PANTHER" id="PTHR43685">
    <property type="entry name" value="GLYCOSYLTRANSFERASE"/>
    <property type="match status" value="1"/>
</dbReference>
<proteinExistence type="predicted"/>
<gene>
    <name evidence="2" type="ORF">C7389_13517</name>
</gene>
<dbReference type="SUPFAM" id="SSF53448">
    <property type="entry name" value="Nucleotide-diphospho-sugar transferases"/>
    <property type="match status" value="1"/>
</dbReference>
<dbReference type="PANTHER" id="PTHR43685:SF2">
    <property type="entry name" value="GLYCOSYLTRANSFERASE 2-LIKE DOMAIN-CONTAINING PROTEIN"/>
    <property type="match status" value="1"/>
</dbReference>
<dbReference type="InterPro" id="IPR001173">
    <property type="entry name" value="Glyco_trans_2-like"/>
</dbReference>
<dbReference type="GO" id="GO:0016740">
    <property type="term" value="F:transferase activity"/>
    <property type="evidence" value="ECO:0007669"/>
    <property type="project" value="UniProtKB-KW"/>
</dbReference>
<accession>A0A4R6DIL4</accession>
<evidence type="ECO:0000313" key="2">
    <source>
        <dbReference type="EMBL" id="TDN44164.1"/>
    </source>
</evidence>
<organism evidence="2 3">
    <name type="scientific">Azoarcus indigens</name>
    <dbReference type="NCBI Taxonomy" id="29545"/>
    <lineage>
        <taxon>Bacteria</taxon>
        <taxon>Pseudomonadati</taxon>
        <taxon>Pseudomonadota</taxon>
        <taxon>Betaproteobacteria</taxon>
        <taxon>Rhodocyclales</taxon>
        <taxon>Zoogloeaceae</taxon>
        <taxon>Azoarcus</taxon>
    </lineage>
</organism>
<dbReference type="Gene3D" id="3.90.550.10">
    <property type="entry name" value="Spore Coat Polysaccharide Biosynthesis Protein SpsA, Chain A"/>
    <property type="match status" value="1"/>
</dbReference>
<keyword evidence="3" id="KW-1185">Reference proteome</keyword>
<dbReference type="EMBL" id="SNVV01000035">
    <property type="protein sequence ID" value="TDN44164.1"/>
    <property type="molecule type" value="Genomic_DNA"/>
</dbReference>
<name>A0A4R6DIL4_9RHOO</name>
<dbReference type="RefSeq" id="WP_246034950.1">
    <property type="nucleotide sequence ID" value="NZ_SNVV01000035.1"/>
</dbReference>
<sequence>MDMLVQEEVTNAVVAPDAAAAQLDTPRVSVVIPSYNRGHTIVACLQSVLTQTFQDFEIIVVDDASADDTKARVASVEDPRIQYIAHAQNWGGAAARNTGIRAARGEFIAFLDSDDTWAPEKLAQQLACIESRGPDYGVVYTWFIGRDNEGQEVSRSNYTLDGWAFESLLVANYVGTFSSILVRRSVIEGVGGLDESLRSCQDWDLSIRLSRVTKICCVEDYLVSYLHNGKDKHRISSNPKSLIQGHRRVLEKFEDDYSRLPREKAVQALNGFLMVFSSAGSFPDVFRLGRRIVAAAPDVRGLGLCFSALARTAKRRMTRRFGY</sequence>
<dbReference type="InterPro" id="IPR050834">
    <property type="entry name" value="Glycosyltransf_2"/>
</dbReference>